<feature type="region of interest" description="Disordered" evidence="2">
    <location>
        <begin position="182"/>
        <end position="238"/>
    </location>
</feature>
<feature type="non-terminal residue" evidence="3">
    <location>
        <position position="1"/>
    </location>
</feature>
<reference evidence="4" key="1">
    <citation type="submission" date="2017-09" db="EMBL/GenBank/DDBJ databases">
        <title>Depth-based differentiation of microbial function through sediment-hosted aquifers and enrichment of novel symbionts in the deep terrestrial subsurface.</title>
        <authorList>
            <person name="Probst A.J."/>
            <person name="Ladd B."/>
            <person name="Jarett J.K."/>
            <person name="Geller-Mcgrath D.E."/>
            <person name="Sieber C.M.K."/>
            <person name="Emerson J.B."/>
            <person name="Anantharaman K."/>
            <person name="Thomas B.C."/>
            <person name="Malmstrom R."/>
            <person name="Stieglmeier M."/>
            <person name="Klingl A."/>
            <person name="Woyke T."/>
            <person name="Ryan C.M."/>
            <person name="Banfield J.F."/>
        </authorList>
    </citation>
    <scope>NUCLEOTIDE SEQUENCE [LARGE SCALE GENOMIC DNA]</scope>
</reference>
<sequence length="238" mass="26301">YNEQVRTNFSQANILIANNIASKVNQPVAGEAQTEKKTELTEQERQIITQAIQAAIAEAKAVATLNPQKAANWENLASVYRNVITVAEGADSWTVSAYERAIVADPQNPAYRLQLGGVYYMLGNFDGALKLFEQSVGTKPDWANSHYNLAWTAYRKQSYERAASEMQTVLTLIDPKANKKDYEQAQKDLEEFKKKLPKETETPATGEAGEQELSLPTPPAEEISPKIELPKGASPEAN</sequence>
<dbReference type="SUPFAM" id="SSF48452">
    <property type="entry name" value="TPR-like"/>
    <property type="match status" value="1"/>
</dbReference>
<accession>A0A2H0WSH7</accession>
<organism evidence="3 4">
    <name type="scientific">Candidatus Roizmanbacteria bacterium CG09_land_8_20_14_0_10_41_9</name>
    <dbReference type="NCBI Taxonomy" id="1974850"/>
    <lineage>
        <taxon>Bacteria</taxon>
        <taxon>Candidatus Roizmaniibacteriota</taxon>
    </lineage>
</organism>
<comment type="caution">
    <text evidence="3">The sequence shown here is derived from an EMBL/GenBank/DDBJ whole genome shotgun (WGS) entry which is preliminary data.</text>
</comment>
<feature type="repeat" description="TPR" evidence="1">
    <location>
        <begin position="109"/>
        <end position="142"/>
    </location>
</feature>
<dbReference type="PROSITE" id="PS50005">
    <property type="entry name" value="TPR"/>
    <property type="match status" value="1"/>
</dbReference>
<dbReference type="InterPro" id="IPR019734">
    <property type="entry name" value="TPR_rpt"/>
</dbReference>
<feature type="compositionally biased region" description="Basic and acidic residues" evidence="2">
    <location>
        <begin position="182"/>
        <end position="201"/>
    </location>
</feature>
<evidence type="ECO:0000313" key="4">
    <source>
        <dbReference type="Proteomes" id="UP000231198"/>
    </source>
</evidence>
<dbReference type="Pfam" id="PF14559">
    <property type="entry name" value="TPR_19"/>
    <property type="match status" value="1"/>
</dbReference>
<evidence type="ECO:0000256" key="2">
    <source>
        <dbReference type="SAM" id="MobiDB-lite"/>
    </source>
</evidence>
<keyword evidence="1" id="KW-0802">TPR repeat</keyword>
<protein>
    <submittedName>
        <fullName evidence="3">Uncharacterized protein</fullName>
    </submittedName>
</protein>
<dbReference type="Gene3D" id="1.25.40.10">
    <property type="entry name" value="Tetratricopeptide repeat domain"/>
    <property type="match status" value="1"/>
</dbReference>
<gene>
    <name evidence="3" type="ORF">COT62_02815</name>
</gene>
<dbReference type="EMBL" id="PEZG01000058">
    <property type="protein sequence ID" value="PIS15606.1"/>
    <property type="molecule type" value="Genomic_DNA"/>
</dbReference>
<proteinExistence type="predicted"/>
<dbReference type="AlphaFoldDB" id="A0A2H0WSH7"/>
<dbReference type="InterPro" id="IPR011990">
    <property type="entry name" value="TPR-like_helical_dom_sf"/>
</dbReference>
<feature type="compositionally biased region" description="Low complexity" evidence="2">
    <location>
        <begin position="202"/>
        <end position="212"/>
    </location>
</feature>
<evidence type="ECO:0000256" key="1">
    <source>
        <dbReference type="PROSITE-ProRule" id="PRU00339"/>
    </source>
</evidence>
<dbReference type="Proteomes" id="UP000231198">
    <property type="component" value="Unassembled WGS sequence"/>
</dbReference>
<name>A0A2H0WSH7_9BACT</name>
<evidence type="ECO:0000313" key="3">
    <source>
        <dbReference type="EMBL" id="PIS15606.1"/>
    </source>
</evidence>